<dbReference type="InterPro" id="IPR011639">
    <property type="entry name" value="MethylTrfase_TaqI-like_dom"/>
</dbReference>
<gene>
    <name evidence="8" type="ORF">Acife_2371</name>
</gene>
<reference evidence="8 9" key="1">
    <citation type="journal article" date="2011" name="J. Bacteriol.">
        <title>Draft genome of the psychrotolerant acidophile Acidithiobacillus ferrivorans SS3.</title>
        <authorList>
            <person name="Liljeqvist M."/>
            <person name="Valdes J."/>
            <person name="Holmes D.S."/>
            <person name="Dopson M."/>
        </authorList>
    </citation>
    <scope>NUCLEOTIDE SEQUENCE [LARGE SCALE GENOMIC DNA]</scope>
    <source>
        <strain evidence="8 9">SS3</strain>
    </source>
</reference>
<keyword evidence="3" id="KW-0808">Transferase</keyword>
<dbReference type="eggNOG" id="COG1002">
    <property type="taxonomic scope" value="Bacteria"/>
</dbReference>
<dbReference type="PRINTS" id="PR00507">
    <property type="entry name" value="N12N6MTFRASE"/>
</dbReference>
<dbReference type="EC" id="2.1.1.72" evidence="1"/>
<dbReference type="InterPro" id="IPR002052">
    <property type="entry name" value="DNA_methylase_N6_adenine_CS"/>
</dbReference>
<dbReference type="eggNOG" id="COG0827">
    <property type="taxonomic scope" value="Bacteria"/>
</dbReference>
<keyword evidence="2" id="KW-0489">Methyltransferase</keyword>
<dbReference type="NCBIfam" id="NF033452">
    <property type="entry name" value="BREX_1_MTaseX"/>
    <property type="match status" value="1"/>
</dbReference>
<accession>G0JP53</accession>
<sequence length="607" mass="68837">METAKLKKFAQQARRLLLEQVGARLGLVLEAGSAARRENPSTVTELEKQIQQSSRAQVIDKVAYIWFNRFCALRFIDVNGYTRIRVVSPAQEDQIQPEILAEAKMGHLDAERIPENTRQQIAALLHHGTPSRDPDQEAYRLLLVAECNSFHRAMPYLFERIADYTELLMPDDLLSANAILAATRNAMTPDACQDVEVIGWLYQFYISEKKDQVFEGLKKNQKITPENIPAATQLFTPHWIVRYLVDNSLGRLWMLNHPDSPLVGKMEYYIKPEARETDFLKVNKPEDIKVCDPACGSGHMLTYAFDLLYAIYEEVGTDPSEIPEKILTHNLYGIEIDERAGELAAFALTMKARARQRRFFNKAIKPHICVLEKIPFNDEELDEYRAAIGRERFTPDMRSTLRQFAEADNFGSLIQPKLANAGTVLALLEEQDFSGELFLKETHNKVLKALHQAATLSPIYHVVIANPPYMGGKGMNARLGAWAKENYPNSKSDLFAMFMERGLELLPKYGYSAMVTMQSWMFLSSYESLRKRILRDTAIECMAHMANMVMGIAFGTAATVCKKGGSPEARGAYCYVEYEDIGSNNKPIAFPPRNERNRKAARQNEAI</sequence>
<dbReference type="PANTHER" id="PTHR33841">
    <property type="entry name" value="DNA METHYLTRANSFERASE YEEA-RELATED"/>
    <property type="match status" value="1"/>
</dbReference>
<evidence type="ECO:0000256" key="2">
    <source>
        <dbReference type="ARBA" id="ARBA00022603"/>
    </source>
</evidence>
<organism evidence="8 9">
    <name type="scientific">Acidithiobacillus ferrivorans SS3</name>
    <dbReference type="NCBI Taxonomy" id="743299"/>
    <lineage>
        <taxon>Bacteria</taxon>
        <taxon>Pseudomonadati</taxon>
        <taxon>Pseudomonadota</taxon>
        <taxon>Acidithiobacillia</taxon>
        <taxon>Acidithiobacillales</taxon>
        <taxon>Acidithiobacillaceae</taxon>
        <taxon>Acidithiobacillus</taxon>
    </lineage>
</organism>
<evidence type="ECO:0000256" key="4">
    <source>
        <dbReference type="ARBA" id="ARBA00022691"/>
    </source>
</evidence>
<dbReference type="GO" id="GO:0009007">
    <property type="term" value="F:site-specific DNA-methyltransferase (adenine-specific) activity"/>
    <property type="evidence" value="ECO:0007669"/>
    <property type="project" value="UniProtKB-EC"/>
</dbReference>
<feature type="domain" description="Type II methyltransferase M.TaqI-like" evidence="7">
    <location>
        <begin position="329"/>
        <end position="545"/>
    </location>
</feature>
<dbReference type="Proteomes" id="UP000009220">
    <property type="component" value="Chromosome"/>
</dbReference>
<protein>
    <recommendedName>
        <fullName evidence="1">site-specific DNA-methyltransferase (adenine-specific)</fullName>
        <ecNumber evidence="1">2.1.1.72</ecNumber>
    </recommendedName>
</protein>
<evidence type="ECO:0000256" key="1">
    <source>
        <dbReference type="ARBA" id="ARBA00011900"/>
    </source>
</evidence>
<dbReference type="InterPro" id="IPR047939">
    <property type="entry name" value="BREX_1_PglX"/>
</dbReference>
<dbReference type="PANTHER" id="PTHR33841:SF1">
    <property type="entry name" value="DNA METHYLTRANSFERASE A"/>
    <property type="match status" value="1"/>
</dbReference>
<dbReference type="STRING" id="743299.Acife_2371"/>
<dbReference type="GO" id="GO:0032259">
    <property type="term" value="P:methylation"/>
    <property type="evidence" value="ECO:0007669"/>
    <property type="project" value="UniProtKB-KW"/>
</dbReference>
<keyword evidence="4" id="KW-0949">S-adenosyl-L-methionine</keyword>
<dbReference type="HOGENOM" id="CLU_007510_1_1_6"/>
<evidence type="ECO:0000256" key="5">
    <source>
        <dbReference type="ARBA" id="ARBA00047942"/>
    </source>
</evidence>
<comment type="catalytic activity">
    <reaction evidence="5">
        <text>a 2'-deoxyadenosine in DNA + S-adenosyl-L-methionine = an N(6)-methyl-2'-deoxyadenosine in DNA + S-adenosyl-L-homocysteine + H(+)</text>
        <dbReference type="Rhea" id="RHEA:15197"/>
        <dbReference type="Rhea" id="RHEA-COMP:12418"/>
        <dbReference type="Rhea" id="RHEA-COMP:12419"/>
        <dbReference type="ChEBI" id="CHEBI:15378"/>
        <dbReference type="ChEBI" id="CHEBI:57856"/>
        <dbReference type="ChEBI" id="CHEBI:59789"/>
        <dbReference type="ChEBI" id="CHEBI:90615"/>
        <dbReference type="ChEBI" id="CHEBI:90616"/>
        <dbReference type="EC" id="2.1.1.72"/>
    </reaction>
</comment>
<evidence type="ECO:0000259" key="7">
    <source>
        <dbReference type="Pfam" id="PF07669"/>
    </source>
</evidence>
<dbReference type="PROSITE" id="PS00092">
    <property type="entry name" value="N6_MTASE"/>
    <property type="match status" value="1"/>
</dbReference>
<dbReference type="InterPro" id="IPR050953">
    <property type="entry name" value="N4_N6_ade-DNA_methylase"/>
</dbReference>
<dbReference type="GO" id="GO:0006304">
    <property type="term" value="P:DNA modification"/>
    <property type="evidence" value="ECO:0007669"/>
    <property type="project" value="InterPro"/>
</dbReference>
<dbReference type="Pfam" id="PF07669">
    <property type="entry name" value="Eco57I"/>
    <property type="match status" value="1"/>
</dbReference>
<evidence type="ECO:0000313" key="8">
    <source>
        <dbReference type="EMBL" id="AEM48468.1"/>
    </source>
</evidence>
<name>G0JP53_9PROT</name>
<dbReference type="InterPro" id="IPR029063">
    <property type="entry name" value="SAM-dependent_MTases_sf"/>
</dbReference>
<feature type="region of interest" description="Disordered" evidence="6">
    <location>
        <begin position="587"/>
        <end position="607"/>
    </location>
</feature>
<dbReference type="SUPFAM" id="SSF53335">
    <property type="entry name" value="S-adenosyl-L-methionine-dependent methyltransferases"/>
    <property type="match status" value="1"/>
</dbReference>
<dbReference type="EMBL" id="CP002985">
    <property type="protein sequence ID" value="AEM48468.1"/>
    <property type="molecule type" value="Genomic_DNA"/>
</dbReference>
<evidence type="ECO:0000313" key="9">
    <source>
        <dbReference type="Proteomes" id="UP000009220"/>
    </source>
</evidence>
<dbReference type="KEGG" id="afi:Acife_2371"/>
<dbReference type="Gene3D" id="3.40.50.150">
    <property type="entry name" value="Vaccinia Virus protein VP39"/>
    <property type="match status" value="1"/>
</dbReference>
<evidence type="ECO:0000256" key="3">
    <source>
        <dbReference type="ARBA" id="ARBA00022679"/>
    </source>
</evidence>
<dbReference type="GO" id="GO:0003676">
    <property type="term" value="F:nucleic acid binding"/>
    <property type="evidence" value="ECO:0007669"/>
    <property type="project" value="InterPro"/>
</dbReference>
<dbReference type="AlphaFoldDB" id="G0JP53"/>
<proteinExistence type="predicted"/>
<dbReference type="RefSeq" id="WP_014029718.1">
    <property type="nucleotide sequence ID" value="NC_015942.1"/>
</dbReference>
<dbReference type="REBASE" id="39390">
    <property type="entry name" value="AfeSS3ORF2371P"/>
</dbReference>
<evidence type="ECO:0000256" key="6">
    <source>
        <dbReference type="SAM" id="MobiDB-lite"/>
    </source>
</evidence>